<keyword evidence="3" id="KW-1015">Disulfide bond</keyword>
<keyword evidence="2" id="KW-0496">Mitochondrion</keyword>
<dbReference type="InterPro" id="IPR001544">
    <property type="entry name" value="Aminotrans_IV"/>
</dbReference>
<dbReference type="InterPro" id="IPR036038">
    <property type="entry name" value="Aminotransferase-like"/>
</dbReference>
<gene>
    <name evidence="4" type="ORF">BB558_006773</name>
</gene>
<accession>A0A2U1IWS3</accession>
<comment type="subcellular location">
    <subcellularLocation>
        <location evidence="1">Mitochondrion</location>
    </subcellularLocation>
</comment>
<dbReference type="AlphaFoldDB" id="A0A2U1IWS3"/>
<organism evidence="4 5">
    <name type="scientific">Smittium angustum</name>
    <dbReference type="NCBI Taxonomy" id="133377"/>
    <lineage>
        <taxon>Eukaryota</taxon>
        <taxon>Fungi</taxon>
        <taxon>Fungi incertae sedis</taxon>
        <taxon>Zoopagomycota</taxon>
        <taxon>Kickxellomycotina</taxon>
        <taxon>Harpellomycetes</taxon>
        <taxon>Harpellales</taxon>
        <taxon>Legeriomycetaceae</taxon>
        <taxon>Smittium</taxon>
    </lineage>
</organism>
<name>A0A2U1IWS3_SMIAN</name>
<evidence type="ECO:0000313" key="4">
    <source>
        <dbReference type="EMBL" id="PVZ97261.1"/>
    </source>
</evidence>
<dbReference type="GO" id="GO:0005739">
    <property type="term" value="C:mitochondrion"/>
    <property type="evidence" value="ECO:0007669"/>
    <property type="project" value="UniProtKB-SubCell"/>
</dbReference>
<reference evidence="4 5" key="1">
    <citation type="journal article" date="2018" name="MBio">
        <title>Comparative Genomics Reveals the Core Gene Toolbox for the Fungus-Insect Symbiosis.</title>
        <authorList>
            <person name="Wang Y."/>
            <person name="Stata M."/>
            <person name="Wang W."/>
            <person name="Stajich J.E."/>
            <person name="White M.M."/>
            <person name="Moncalvo J.M."/>
        </authorList>
    </citation>
    <scope>NUCLEOTIDE SEQUENCE [LARGE SCALE GENOMIC DNA]</scope>
    <source>
        <strain evidence="4 5">AUS-126-30</strain>
    </source>
</reference>
<dbReference type="InterPro" id="IPR048280">
    <property type="entry name" value="COX6B-like"/>
</dbReference>
<dbReference type="SUPFAM" id="SSF56752">
    <property type="entry name" value="D-aminoacid aminotransferase-like PLP-dependent enzymes"/>
    <property type="match status" value="1"/>
</dbReference>
<proteinExistence type="predicted"/>
<dbReference type="PANTHER" id="PTHR47703">
    <property type="entry name" value="D-AMINOACID AMINOTRANSFERASE-LIKE PLP-DEPENDENT ENZYMES SUPERFAMILY PROTEIN"/>
    <property type="match status" value="1"/>
</dbReference>
<evidence type="ECO:0000256" key="1">
    <source>
        <dbReference type="ARBA" id="ARBA00004173"/>
    </source>
</evidence>
<evidence type="ECO:0000256" key="2">
    <source>
        <dbReference type="ARBA" id="ARBA00023128"/>
    </source>
</evidence>
<dbReference type="Proteomes" id="UP000245591">
    <property type="component" value="Unassembled WGS sequence"/>
</dbReference>
<keyword evidence="5" id="KW-1185">Reference proteome</keyword>
<protein>
    <submittedName>
        <fullName evidence="4">Uncharacterized protein</fullName>
    </submittedName>
</protein>
<dbReference type="Pfam" id="PF01063">
    <property type="entry name" value="Aminotran_4"/>
    <property type="match status" value="1"/>
</dbReference>
<evidence type="ECO:0000256" key="3">
    <source>
        <dbReference type="ARBA" id="ARBA00023157"/>
    </source>
</evidence>
<dbReference type="GO" id="GO:0003824">
    <property type="term" value="F:catalytic activity"/>
    <property type="evidence" value="ECO:0007669"/>
    <property type="project" value="InterPro"/>
</dbReference>
<dbReference type="EMBL" id="MBFU01000889">
    <property type="protein sequence ID" value="PVZ97261.1"/>
    <property type="molecule type" value="Genomic_DNA"/>
</dbReference>
<comment type="caution">
    <text evidence="4">The sequence shown here is derived from an EMBL/GenBank/DDBJ whole genome shotgun (WGS) entry which is preliminary data.</text>
</comment>
<dbReference type="Gene3D" id="3.20.10.10">
    <property type="entry name" value="D-amino Acid Aminotransferase, subunit A, domain 2"/>
    <property type="match status" value="1"/>
</dbReference>
<dbReference type="InterPro" id="IPR043132">
    <property type="entry name" value="BCAT-like_C"/>
</dbReference>
<evidence type="ECO:0000313" key="5">
    <source>
        <dbReference type="Proteomes" id="UP000245591"/>
    </source>
</evidence>
<dbReference type="Pfam" id="PF02297">
    <property type="entry name" value="COX6B"/>
    <property type="match status" value="1"/>
</dbReference>
<sequence>MNEPKDSTTPPSRSMRKECHKNRDLYFECLKVNKIDLPSEAGPTICSAEKKGMYDKCPHTWADYFIQLQELTKQREKALKAVQKLGKSLELYLKEDEERETNFKIKLTEILGKEQANKFNTRDFWEERLLPWIKTGLLKFNEQVQIRNPKLEIKSPSDTTPSRQLSDFEHEAKVSFSVSVDPILIRMHITRLYVKEGGNQQIILAKGERTNPTAKHTHWVQERKKLQSLIIPPVNEVVLVNPNTLCCTEGLSSNFFVVEKIVPSFHGGSQSNLSRSSDTSSEDFQSVEKMNGVESIRNFRLVCTPIDKILTGTIMQIVLQICKEDKIPIIYKSAALSGLQTGQWAGAFITSTSRLVLPISGVKIFDRSNILSVGYCPLVEHIKKRVFEHAKNESFKVL</sequence>
<dbReference type="PANTHER" id="PTHR47703:SF2">
    <property type="entry name" value="D-AMINOACID AMINOTRANSFERASE-LIKE PLP-DEPENDENT ENZYMES SUPERFAMILY PROTEIN"/>
    <property type="match status" value="1"/>
</dbReference>